<organism evidence="2 3">
    <name type="scientific">Racocetra fulgida</name>
    <dbReference type="NCBI Taxonomy" id="60492"/>
    <lineage>
        <taxon>Eukaryota</taxon>
        <taxon>Fungi</taxon>
        <taxon>Fungi incertae sedis</taxon>
        <taxon>Mucoromycota</taxon>
        <taxon>Glomeromycotina</taxon>
        <taxon>Glomeromycetes</taxon>
        <taxon>Diversisporales</taxon>
        <taxon>Gigasporaceae</taxon>
        <taxon>Racocetra</taxon>
    </lineage>
</organism>
<dbReference type="Proteomes" id="UP000789396">
    <property type="component" value="Unassembled WGS sequence"/>
</dbReference>
<name>A0A9N9I8L0_9GLOM</name>
<feature type="region of interest" description="Disordered" evidence="1">
    <location>
        <begin position="1"/>
        <end position="31"/>
    </location>
</feature>
<keyword evidence="3" id="KW-1185">Reference proteome</keyword>
<comment type="caution">
    <text evidence="2">The sequence shown here is derived from an EMBL/GenBank/DDBJ whole genome shotgun (WGS) entry which is preliminary data.</text>
</comment>
<evidence type="ECO:0000313" key="2">
    <source>
        <dbReference type="EMBL" id="CAG8724665.1"/>
    </source>
</evidence>
<feature type="compositionally biased region" description="Polar residues" evidence="1">
    <location>
        <begin position="13"/>
        <end position="29"/>
    </location>
</feature>
<sequence length="431" mass="49702">TRKKHERNENRLQESISNLTKSKKANNPTPVCLSNLKNRYHYRSISVEPFDGDTHEDNTVAAVTDDGYQYDSFSECSTTMPSSITKKRKRQRYNQFQRVNDIISSNTSEEESEQQVNPSSDLSSSDEGSYDLNNDEGLQTIDLNNADLDLEDYVDDLFTAPDSFNIDYDSDQEIPTSMNDNLWILLWIFKFQERFTHSDVAIGSLIGFFNIFLKNIKPNKYNEFPSTIHMARKLLEIKKKSKTYAVCPTCDKLYNLADIMPNDSTNVKFDGFKCTYIEFSKHPMKNQRNSCRSDILKQISTVKNYVWHPKKIYPLLSIKAQLEVIYNRPEFGALLRKWTNPMSGSLVAYDKFEFAELRRFRQFYLLNVEKTITGAKSFIGEMMSPNKIDYGYVQIGAEVFGSAIAPQHLKNSFILAKFVQKNGLIEVFPGQ</sequence>
<evidence type="ECO:0000256" key="1">
    <source>
        <dbReference type="SAM" id="MobiDB-lite"/>
    </source>
</evidence>
<feature type="region of interest" description="Disordered" evidence="1">
    <location>
        <begin position="103"/>
        <end position="136"/>
    </location>
</feature>
<protein>
    <submittedName>
        <fullName evidence="2">584_t:CDS:1</fullName>
    </submittedName>
</protein>
<feature type="compositionally biased region" description="Basic and acidic residues" evidence="1">
    <location>
        <begin position="1"/>
        <end position="12"/>
    </location>
</feature>
<proteinExistence type="predicted"/>
<evidence type="ECO:0000313" key="3">
    <source>
        <dbReference type="Proteomes" id="UP000789396"/>
    </source>
</evidence>
<dbReference type="AlphaFoldDB" id="A0A9N9I8L0"/>
<accession>A0A9N9I8L0</accession>
<feature type="non-terminal residue" evidence="2">
    <location>
        <position position="1"/>
    </location>
</feature>
<feature type="compositionally biased region" description="Low complexity" evidence="1">
    <location>
        <begin position="119"/>
        <end position="131"/>
    </location>
</feature>
<dbReference type="OrthoDB" id="2307928at2759"/>
<dbReference type="EMBL" id="CAJVPZ010026098">
    <property type="protein sequence ID" value="CAG8724665.1"/>
    <property type="molecule type" value="Genomic_DNA"/>
</dbReference>
<feature type="non-terminal residue" evidence="2">
    <location>
        <position position="431"/>
    </location>
</feature>
<gene>
    <name evidence="2" type="ORF">RFULGI_LOCUS11698</name>
</gene>
<reference evidence="2" key="1">
    <citation type="submission" date="2021-06" db="EMBL/GenBank/DDBJ databases">
        <authorList>
            <person name="Kallberg Y."/>
            <person name="Tangrot J."/>
            <person name="Rosling A."/>
        </authorList>
    </citation>
    <scope>NUCLEOTIDE SEQUENCE</scope>
    <source>
        <strain evidence="2">IN212</strain>
    </source>
</reference>